<accession>A0A1H8IJT7</accession>
<dbReference type="GO" id="GO:0008168">
    <property type="term" value="F:methyltransferase activity"/>
    <property type="evidence" value="ECO:0007669"/>
    <property type="project" value="UniProtKB-KW"/>
</dbReference>
<keyword evidence="2" id="KW-1185">Reference proteome</keyword>
<dbReference type="STRING" id="310780.SAMN05216267_1008101"/>
<dbReference type="GO" id="GO:0032259">
    <property type="term" value="P:methylation"/>
    <property type="evidence" value="ECO:0007669"/>
    <property type="project" value="UniProtKB-KW"/>
</dbReference>
<dbReference type="InterPro" id="IPR029063">
    <property type="entry name" value="SAM-dependent_MTases_sf"/>
</dbReference>
<organism evidence="1 2">
    <name type="scientific">Actinacidiphila rubida</name>
    <dbReference type="NCBI Taxonomy" id="310780"/>
    <lineage>
        <taxon>Bacteria</taxon>
        <taxon>Bacillati</taxon>
        <taxon>Actinomycetota</taxon>
        <taxon>Actinomycetes</taxon>
        <taxon>Kitasatosporales</taxon>
        <taxon>Streptomycetaceae</taxon>
        <taxon>Actinacidiphila</taxon>
    </lineage>
</organism>
<dbReference type="PANTHER" id="PTHR43167:SF1">
    <property type="entry name" value="PUTATIVE (AFU_ORTHOLOGUE AFUA_6G01830)-RELATED"/>
    <property type="match status" value="1"/>
</dbReference>
<dbReference type="Gene3D" id="3.40.50.150">
    <property type="entry name" value="Vaccinia Virus protein VP39"/>
    <property type="match status" value="1"/>
</dbReference>
<name>A0A1H8IJT7_9ACTN</name>
<reference evidence="1 2" key="1">
    <citation type="submission" date="2016-10" db="EMBL/GenBank/DDBJ databases">
        <authorList>
            <person name="de Groot N.N."/>
        </authorList>
    </citation>
    <scope>NUCLEOTIDE SEQUENCE [LARGE SCALE GENOMIC DNA]</scope>
    <source>
        <strain evidence="1 2">CGMCC 4.2026</strain>
    </source>
</reference>
<dbReference type="Proteomes" id="UP000181951">
    <property type="component" value="Unassembled WGS sequence"/>
</dbReference>
<keyword evidence="1" id="KW-0489">Methyltransferase</keyword>
<proteinExistence type="predicted"/>
<sequence>MAGMSLDGTRAHLRGTGDLPPLVEQAARTAWRMGFRYSCRPEHGRLLRALAGGARHIGETGTGCGVGLAWLVSGMPPGARAVSVERDQGRAAAAAALFAGLAPAVAVECADWTAIAEHGPFDLLVLDGGGQGKGGPDDPPADPLALLRPGGVVVIDDFTPSRGGPPVHAGRPDEARLHWLDHPALHTVEVPLAPDLAVLIGARRARVG</sequence>
<evidence type="ECO:0000313" key="1">
    <source>
        <dbReference type="EMBL" id="SEN68446.1"/>
    </source>
</evidence>
<dbReference type="AlphaFoldDB" id="A0A1H8IJT7"/>
<dbReference type="EMBL" id="FODD01000008">
    <property type="protein sequence ID" value="SEN68446.1"/>
    <property type="molecule type" value="Genomic_DNA"/>
</dbReference>
<dbReference type="PANTHER" id="PTHR43167">
    <property type="entry name" value="PUTATIVE (AFU_ORTHOLOGUE AFUA_6G01830)-RELATED"/>
    <property type="match status" value="1"/>
</dbReference>
<evidence type="ECO:0000313" key="2">
    <source>
        <dbReference type="Proteomes" id="UP000181951"/>
    </source>
</evidence>
<protein>
    <submittedName>
        <fullName evidence="1">Predicted O-methyltransferase YrrM</fullName>
    </submittedName>
</protein>
<keyword evidence="1" id="KW-0808">Transferase</keyword>
<dbReference type="SUPFAM" id="SSF53335">
    <property type="entry name" value="S-adenosyl-L-methionine-dependent methyltransferases"/>
    <property type="match status" value="1"/>
</dbReference>
<gene>
    <name evidence="1" type="ORF">SAMN05216267_1008101</name>
</gene>
<dbReference type="Pfam" id="PF13578">
    <property type="entry name" value="Methyltransf_24"/>
    <property type="match status" value="1"/>
</dbReference>